<sequence>MAAEIDWDVTVSGGDIAERDHFGVIRNGNNQPMILPAEGGRRVAYQRVTNFIDHLEDNREGLRIWTERHVLRGLRDSDDLKVEWLNAETDRDLTSIAFRAARLGGRDIEQEWGSMMHQVTQARDAGDMTPHEWWNENTNNYERVPPEAKRDADAYTLATKCLTHHLIEQMHVHDGYRIAGTPDRVSTYRKMGKVQGKPKIVDLKTGKVFERPGPRMIEAQLGGYSESVPYDVQAETRLEAMGYDTKLAIVVHLPMMSRTCELVSADLVKGRADLKIAAAKRDKGRGRKLVPMGRGVELDEEEVSLTERIALACNVEALRDVWMEAQSTGELTEDFKAACLERKEHLARTSK</sequence>
<evidence type="ECO:0008006" key="3">
    <source>
        <dbReference type="Google" id="ProtNLM"/>
    </source>
</evidence>
<gene>
    <name evidence="1" type="ORF">FJK96_18170</name>
</gene>
<dbReference type="Proteomes" id="UP000317728">
    <property type="component" value="Chromosome"/>
</dbReference>
<dbReference type="AlphaFoldDB" id="A0AB73U5R4"/>
<evidence type="ECO:0000313" key="1">
    <source>
        <dbReference type="EMBL" id="QDF71889.1"/>
    </source>
</evidence>
<proteinExistence type="predicted"/>
<accession>A0AB73U5R4</accession>
<name>A0AB73U5R4_MYCCH</name>
<evidence type="ECO:0000313" key="2">
    <source>
        <dbReference type="Proteomes" id="UP000317728"/>
    </source>
</evidence>
<protein>
    <recommendedName>
        <fullName evidence="3">PD-(D/E)XK endonuclease-like domain-containing protein</fullName>
    </recommendedName>
</protein>
<dbReference type="EMBL" id="CP041150">
    <property type="protein sequence ID" value="QDF71889.1"/>
    <property type="molecule type" value="Genomic_DNA"/>
</dbReference>
<dbReference type="RefSeq" id="WP_075908158.1">
    <property type="nucleotide sequence ID" value="NZ_CP041150.1"/>
</dbReference>
<reference evidence="1 2" key="1">
    <citation type="submission" date="2019-06" db="EMBL/GenBank/DDBJ databases">
        <title>Whole geneome sequnce of Mycobacteroides chelonae M77 isolated from bovine milk from Meghalaya, India.</title>
        <authorList>
            <person name="Vise E."/>
            <person name="Das S."/>
            <person name="Garg A."/>
            <person name="Ghatak S."/>
            <person name="Shakuntala I."/>
            <person name="Milton A.A.P."/>
            <person name="Karam A."/>
            <person name="Sanjukta R."/>
            <person name="Puro K."/>
            <person name="Sen A."/>
        </authorList>
    </citation>
    <scope>NUCLEOTIDE SEQUENCE [LARGE SCALE GENOMIC DNA]</scope>
    <source>
        <strain evidence="1 2">M77</strain>
    </source>
</reference>
<organism evidence="1 2">
    <name type="scientific">Mycobacteroides chelonae</name>
    <name type="common">Mycobacterium chelonae</name>
    <dbReference type="NCBI Taxonomy" id="1774"/>
    <lineage>
        <taxon>Bacteria</taxon>
        <taxon>Bacillati</taxon>
        <taxon>Actinomycetota</taxon>
        <taxon>Actinomycetes</taxon>
        <taxon>Mycobacteriales</taxon>
        <taxon>Mycobacteriaceae</taxon>
        <taxon>Mycobacteroides</taxon>
    </lineage>
</organism>